<feature type="region of interest" description="Disordered" evidence="1">
    <location>
        <begin position="237"/>
        <end position="314"/>
    </location>
</feature>
<feature type="compositionally biased region" description="Low complexity" evidence="1">
    <location>
        <begin position="261"/>
        <end position="272"/>
    </location>
</feature>
<keyword evidence="3" id="KW-1185">Reference proteome</keyword>
<sequence>MSSIPPTNQQFASQNQPSMFPDQQRFFQYQVQHQNQGQAPSFQQNRSARFDDTNAMKLFLQQQALQQNSLQQNSGNPNYQPNARSNTGEENTLMNNTVTNYNSMLQERIRARFNKMKAIPQQINDQNTAASPVINDLTSQQQYMHMMMQRLATNQQLQNGGFPSEVGRIPPNNNNVSLQGGTMGPPGMDNTAIRQTSQLGPNPMVNMQPLYQNATSGMHAYAPQQQFHVPQQYKANASIPHNDPTVGFPPSHSNSNTTTISQSFSKHTSSSSATPNITVATQPKRKQRVSKPKVKESRKSTAAQKTSKSKKIEQTGELANANFINVVSKAENSGKDITKTHNADSHQQSHGSFTIDAENFDFFNMGDFSPDLMDG</sequence>
<dbReference type="AlphaFoldDB" id="A0A6C1EET1"/>
<feature type="compositionally biased region" description="Basic residues" evidence="1">
    <location>
        <begin position="283"/>
        <end position="292"/>
    </location>
</feature>
<organism evidence="2 3">
    <name type="scientific">Saccharomyces pastorianus</name>
    <name type="common">Lager yeast</name>
    <name type="synonym">Saccharomyces cerevisiae x Saccharomyces eubayanus</name>
    <dbReference type="NCBI Taxonomy" id="27292"/>
    <lineage>
        <taxon>Eukaryota</taxon>
        <taxon>Fungi</taxon>
        <taxon>Dikarya</taxon>
        <taxon>Ascomycota</taxon>
        <taxon>Saccharomycotina</taxon>
        <taxon>Saccharomycetes</taxon>
        <taxon>Saccharomycetales</taxon>
        <taxon>Saccharomycetaceae</taxon>
        <taxon>Saccharomyces</taxon>
    </lineage>
</organism>
<dbReference type="OrthoDB" id="4036671at2759"/>
<evidence type="ECO:0000313" key="2">
    <source>
        <dbReference type="EMBL" id="QID87300.1"/>
    </source>
</evidence>
<reference evidence="2 3" key="1">
    <citation type="journal article" date="2019" name="BMC Genomics">
        <title>Chromosome level assembly and comparative genome analysis confirm lager-brewing yeasts originated from a single hybridization.</title>
        <authorList>
            <person name="Salazar A.N."/>
            <person name="Gorter de Vries A.R."/>
            <person name="van den Broek M."/>
            <person name="Brouwers N."/>
            <person name="de la Torre Cortes P."/>
            <person name="Kuijpers N.G.A."/>
            <person name="Daran J.G."/>
            <person name="Abeel T."/>
        </authorList>
    </citation>
    <scope>NUCLEOTIDE SEQUENCE [LARGE SCALE GENOMIC DNA]</scope>
    <source>
        <strain evidence="2 3">CBS 1483</strain>
    </source>
</reference>
<dbReference type="EMBL" id="CP049010">
    <property type="protein sequence ID" value="QID87300.1"/>
    <property type="molecule type" value="Genomic_DNA"/>
</dbReference>
<evidence type="ECO:0000256" key="1">
    <source>
        <dbReference type="SAM" id="MobiDB-lite"/>
    </source>
</evidence>
<feature type="region of interest" description="Disordered" evidence="1">
    <location>
        <begin position="70"/>
        <end position="94"/>
    </location>
</feature>
<feature type="compositionally biased region" description="Polar residues" evidence="1">
    <location>
        <begin position="75"/>
        <end position="94"/>
    </location>
</feature>
<proteinExistence type="predicted"/>
<accession>A0A6C1EET1</accession>
<dbReference type="Proteomes" id="UP000501346">
    <property type="component" value="Chromosome SeXIII-ScXIII"/>
</dbReference>
<feature type="compositionally biased region" description="Polar residues" evidence="1">
    <location>
        <begin position="251"/>
        <end position="260"/>
    </location>
</feature>
<protein>
    <submittedName>
        <fullName evidence="2">Multicopy suppressor of sta proteins</fullName>
    </submittedName>
</protein>
<gene>
    <name evidence="2" type="primary">MSS11_2</name>
    <name evidence="2" type="ORF">GRS66_009973</name>
</gene>
<name>A0A6C1EET1_SACPS</name>
<evidence type="ECO:0000313" key="3">
    <source>
        <dbReference type="Proteomes" id="UP000501346"/>
    </source>
</evidence>